<dbReference type="Pfam" id="PF04909">
    <property type="entry name" value="Amidohydro_2"/>
    <property type="match status" value="1"/>
</dbReference>
<dbReference type="GO" id="GO:0016831">
    <property type="term" value="F:carboxy-lyase activity"/>
    <property type="evidence" value="ECO:0007669"/>
    <property type="project" value="InterPro"/>
</dbReference>
<dbReference type="PANTHER" id="PTHR21240:SF28">
    <property type="entry name" value="ISO-OROTATE DECARBOXYLASE (EUROFUNG)"/>
    <property type="match status" value="1"/>
</dbReference>
<dbReference type="EMBL" id="CP000479">
    <property type="protein sequence ID" value="ABK69026.1"/>
    <property type="molecule type" value="Genomic_DNA"/>
</dbReference>
<feature type="domain" description="Amidohydrolase-related" evidence="2">
    <location>
        <begin position="78"/>
        <end position="382"/>
    </location>
</feature>
<evidence type="ECO:0000313" key="4">
    <source>
        <dbReference type="Proteomes" id="UP000001574"/>
    </source>
</evidence>
<dbReference type="InterPro" id="IPR006680">
    <property type="entry name" value="Amidohydro-rel"/>
</dbReference>
<dbReference type="AlphaFoldDB" id="A0A0H3A524"/>
<sequence>MTEEHGMNKDDLILISVDDHIAEPADMFDAHVPAKYKDRAPRVVVEPDGIQQWYYGDIRGRNMGLNAVAGKPREMYNIDASRYDEMRPGCFNVDERVRDMNAGGQLAGLNFPNFTGFSGQVLNQGPDREVNLVMIKAYNDWHIDEWCAAYPGRFIPCGILPLFDVAEAAKEVNRLAAKGCHAVTFSENPEALQMPSIHTRYWYPLFEAVCENKTVLCTHVGSASRSPQVSTDAPPSVQMTASSMMSMFTFTELIWAQFWADFPELKFSLTEGDVGWIPYFLWRAEHVYNRHSGWTLATFPPGYSGPADVFKRHFYTCFISDKVGVRNMDWFNEDMLCWESDFPHSDSNWPFAPEDVIDTMGHLDDAVINKITHENAMAAYSFDPFRHIPKEQARAGHLRAQATDVDVVTHVGHRASQRDRDAWARMTQFALQAQASAQAPVTVEAAGIASRATTLGN</sequence>
<dbReference type="InterPro" id="IPR032465">
    <property type="entry name" value="ACMSD"/>
</dbReference>
<dbReference type="Gene3D" id="3.20.20.140">
    <property type="entry name" value="Metal-dependent hydrolases"/>
    <property type="match status" value="1"/>
</dbReference>
<evidence type="ECO:0000259" key="2">
    <source>
        <dbReference type="Pfam" id="PF04909"/>
    </source>
</evidence>
<dbReference type="InterPro" id="IPR032466">
    <property type="entry name" value="Metal_Hydrolase"/>
</dbReference>
<accession>A0A0H3A524</accession>
<protein>
    <submittedName>
        <fullName evidence="3">Amidohydrolase 2</fullName>
    </submittedName>
</protein>
<dbReference type="GO" id="GO:0005737">
    <property type="term" value="C:cytoplasm"/>
    <property type="evidence" value="ECO:0007669"/>
    <property type="project" value="TreeGrafter"/>
</dbReference>
<keyword evidence="3" id="KW-0378">Hydrolase</keyword>
<evidence type="ECO:0000256" key="1">
    <source>
        <dbReference type="ARBA" id="ARBA00023239"/>
    </source>
</evidence>
<dbReference type="SUPFAM" id="SSF51556">
    <property type="entry name" value="Metallo-dependent hydrolases"/>
    <property type="match status" value="1"/>
</dbReference>
<dbReference type="KEGG" id="mav:MAV_5262"/>
<dbReference type="PANTHER" id="PTHR21240">
    <property type="entry name" value="2-AMINO-3-CARBOXYLMUCONATE-6-SEMIALDEHYDE DECARBOXYLASE"/>
    <property type="match status" value="1"/>
</dbReference>
<evidence type="ECO:0000313" key="3">
    <source>
        <dbReference type="EMBL" id="ABK69026.1"/>
    </source>
</evidence>
<dbReference type="GO" id="GO:0016787">
    <property type="term" value="F:hydrolase activity"/>
    <property type="evidence" value="ECO:0007669"/>
    <property type="project" value="UniProtKB-KW"/>
</dbReference>
<proteinExistence type="predicted"/>
<dbReference type="GO" id="GO:0019748">
    <property type="term" value="P:secondary metabolic process"/>
    <property type="evidence" value="ECO:0007669"/>
    <property type="project" value="TreeGrafter"/>
</dbReference>
<gene>
    <name evidence="3" type="ordered locus">MAV_5262</name>
</gene>
<dbReference type="Proteomes" id="UP000001574">
    <property type="component" value="Chromosome"/>
</dbReference>
<reference evidence="3 4" key="1">
    <citation type="submission" date="2006-10" db="EMBL/GenBank/DDBJ databases">
        <authorList>
            <person name="Fleischmann R.D."/>
            <person name="Dodson R.J."/>
            <person name="Haft D.H."/>
            <person name="Merkel J.S."/>
            <person name="Nelson W.C."/>
            <person name="Fraser C.M."/>
        </authorList>
    </citation>
    <scope>NUCLEOTIDE SEQUENCE [LARGE SCALE GENOMIC DNA]</scope>
    <source>
        <strain evidence="3 4">104</strain>
    </source>
</reference>
<dbReference type="HOGENOM" id="CLU_039329_0_2_11"/>
<name>A0A0H3A524_MYCA1</name>
<keyword evidence="1" id="KW-0456">Lyase</keyword>
<organism evidence="3 4">
    <name type="scientific">Mycobacterium avium (strain 104)</name>
    <dbReference type="NCBI Taxonomy" id="243243"/>
    <lineage>
        <taxon>Bacteria</taxon>
        <taxon>Bacillati</taxon>
        <taxon>Actinomycetota</taxon>
        <taxon>Actinomycetes</taxon>
        <taxon>Mycobacteriales</taxon>
        <taxon>Mycobacteriaceae</taxon>
        <taxon>Mycobacterium</taxon>
        <taxon>Mycobacterium avium complex (MAC)</taxon>
    </lineage>
</organism>